<evidence type="ECO:0000256" key="6">
    <source>
        <dbReference type="SAM" id="MobiDB-lite"/>
    </source>
</evidence>
<dbReference type="EMBL" id="BAABJI010000002">
    <property type="protein sequence ID" value="GAA4923536.1"/>
    <property type="molecule type" value="Genomic_DNA"/>
</dbReference>
<feature type="compositionally biased region" description="Polar residues" evidence="6">
    <location>
        <begin position="189"/>
        <end position="198"/>
    </location>
</feature>
<feature type="transmembrane region" description="Helical" evidence="7">
    <location>
        <begin position="142"/>
        <end position="160"/>
    </location>
</feature>
<dbReference type="InterPro" id="IPR043726">
    <property type="entry name" value="LiaI-LiaF-like_TM1"/>
</dbReference>
<evidence type="ECO:0000256" key="1">
    <source>
        <dbReference type="ARBA" id="ARBA00004162"/>
    </source>
</evidence>
<proteinExistence type="predicted"/>
<dbReference type="Pfam" id="PF04024">
    <property type="entry name" value="PspC"/>
    <property type="match status" value="1"/>
</dbReference>
<keyword evidence="4 7" id="KW-1133">Transmembrane helix</keyword>
<evidence type="ECO:0000313" key="11">
    <source>
        <dbReference type="Proteomes" id="UP001501436"/>
    </source>
</evidence>
<dbReference type="Pfam" id="PF18917">
    <property type="entry name" value="LiaI-LiaF-like_TM1"/>
    <property type="match status" value="1"/>
</dbReference>
<comment type="caution">
    <text evidence="10">The sequence shown here is derived from an EMBL/GenBank/DDBJ whole genome shotgun (WGS) entry which is preliminary data.</text>
</comment>
<dbReference type="PANTHER" id="PTHR33885">
    <property type="entry name" value="PHAGE SHOCK PROTEIN C"/>
    <property type="match status" value="1"/>
</dbReference>
<keyword evidence="3 7" id="KW-0812">Transmembrane</keyword>
<keyword evidence="2" id="KW-1003">Cell membrane</keyword>
<evidence type="ECO:0000256" key="7">
    <source>
        <dbReference type="SAM" id="Phobius"/>
    </source>
</evidence>
<reference evidence="11" key="1">
    <citation type="journal article" date="2019" name="Int. J. Syst. Evol. Microbiol.">
        <title>The Global Catalogue of Microorganisms (GCM) 10K type strain sequencing project: providing services to taxonomists for standard genome sequencing and annotation.</title>
        <authorList>
            <consortium name="The Broad Institute Genomics Platform"/>
            <consortium name="The Broad Institute Genome Sequencing Center for Infectious Disease"/>
            <person name="Wu L."/>
            <person name="Ma J."/>
        </authorList>
    </citation>
    <scope>NUCLEOTIDE SEQUENCE [LARGE SCALE GENOMIC DNA]</scope>
    <source>
        <strain evidence="11">JCM 18283</strain>
    </source>
</reference>
<feature type="transmembrane region" description="Helical" evidence="7">
    <location>
        <begin position="31"/>
        <end position="57"/>
    </location>
</feature>
<evidence type="ECO:0000259" key="8">
    <source>
        <dbReference type="Pfam" id="PF04024"/>
    </source>
</evidence>
<dbReference type="Proteomes" id="UP001501436">
    <property type="component" value="Unassembled WGS sequence"/>
</dbReference>
<evidence type="ECO:0000313" key="10">
    <source>
        <dbReference type="EMBL" id="GAA4923536.1"/>
    </source>
</evidence>
<evidence type="ECO:0000256" key="2">
    <source>
        <dbReference type="ARBA" id="ARBA00022475"/>
    </source>
</evidence>
<dbReference type="PANTHER" id="PTHR33885:SF3">
    <property type="entry name" value="PHAGE SHOCK PROTEIN C"/>
    <property type="match status" value="1"/>
</dbReference>
<feature type="domain" description="LiaI-LiaF-like transmembrane region" evidence="9">
    <location>
        <begin position="115"/>
        <end position="156"/>
    </location>
</feature>
<dbReference type="InterPro" id="IPR007168">
    <property type="entry name" value="Phageshock_PspC_N"/>
</dbReference>
<keyword evidence="11" id="KW-1185">Reference proteome</keyword>
<feature type="domain" description="Phage shock protein PspC N-terminal" evidence="8">
    <location>
        <begin position="3"/>
        <end position="59"/>
    </location>
</feature>
<sequence length="198" mass="21781">MEKKLYRDELRKKIGGVCAGLADYFGVDVSIIRVLFVITFVVKGFGGLLYVILWIVLPKRNEFFDPTVNYNIPPQDPFNPFKTAPEPNFTMPNFDAGKPFGSAPPVKKSSSVGVITGAILIIIGGAFLLDEFNLIPEVDFDVLWPLLLVGAGVAFILSGAKKQPWEQKDWNQPAAEQSATAEPEKKAEQNTNDNPPTV</sequence>
<accession>A0ABP9G090</accession>
<organism evidence="10 11">
    <name type="scientific">Mucilaginibacter defluvii</name>
    <dbReference type="NCBI Taxonomy" id="1196019"/>
    <lineage>
        <taxon>Bacteria</taxon>
        <taxon>Pseudomonadati</taxon>
        <taxon>Bacteroidota</taxon>
        <taxon>Sphingobacteriia</taxon>
        <taxon>Sphingobacteriales</taxon>
        <taxon>Sphingobacteriaceae</taxon>
        <taxon>Mucilaginibacter</taxon>
    </lineage>
</organism>
<feature type="transmembrane region" description="Helical" evidence="7">
    <location>
        <begin position="112"/>
        <end position="130"/>
    </location>
</feature>
<evidence type="ECO:0000256" key="5">
    <source>
        <dbReference type="ARBA" id="ARBA00023136"/>
    </source>
</evidence>
<evidence type="ECO:0000256" key="4">
    <source>
        <dbReference type="ARBA" id="ARBA00022989"/>
    </source>
</evidence>
<dbReference type="RefSeq" id="WP_345332012.1">
    <property type="nucleotide sequence ID" value="NZ_BAABJI010000002.1"/>
</dbReference>
<keyword evidence="5 7" id="KW-0472">Membrane</keyword>
<comment type="subcellular location">
    <subcellularLocation>
        <location evidence="1">Cell membrane</location>
        <topology evidence="1">Single-pass membrane protein</topology>
    </subcellularLocation>
</comment>
<feature type="region of interest" description="Disordered" evidence="6">
    <location>
        <begin position="163"/>
        <end position="198"/>
    </location>
</feature>
<name>A0ABP9G090_9SPHI</name>
<gene>
    <name evidence="10" type="ORF">GCM10023313_29730</name>
</gene>
<protein>
    <submittedName>
        <fullName evidence="10">PspC domain-containing protein</fullName>
    </submittedName>
</protein>
<dbReference type="InterPro" id="IPR052027">
    <property type="entry name" value="PspC"/>
</dbReference>
<evidence type="ECO:0000256" key="3">
    <source>
        <dbReference type="ARBA" id="ARBA00022692"/>
    </source>
</evidence>
<evidence type="ECO:0000259" key="9">
    <source>
        <dbReference type="Pfam" id="PF18917"/>
    </source>
</evidence>